<name>A0ABV7YEL3_9ACTN</name>
<dbReference type="Proteomes" id="UP001595699">
    <property type="component" value="Unassembled WGS sequence"/>
</dbReference>
<keyword evidence="1" id="KW-0560">Oxidoreductase</keyword>
<dbReference type="InterPro" id="IPR012349">
    <property type="entry name" value="Split_barrel_FMN-bd"/>
</dbReference>
<evidence type="ECO:0000313" key="3">
    <source>
        <dbReference type="EMBL" id="MFC3763745.1"/>
    </source>
</evidence>
<evidence type="ECO:0000259" key="2">
    <source>
        <dbReference type="Pfam" id="PF01243"/>
    </source>
</evidence>
<keyword evidence="4" id="KW-1185">Reference proteome</keyword>
<dbReference type="PANTHER" id="PTHR35176:SF2">
    <property type="entry name" value="F420H(2)-DEPENDENT REDUCTASE RV1155"/>
    <property type="match status" value="1"/>
</dbReference>
<evidence type="ECO:0000313" key="4">
    <source>
        <dbReference type="Proteomes" id="UP001595699"/>
    </source>
</evidence>
<proteinExistence type="predicted"/>
<reference evidence="4" key="1">
    <citation type="journal article" date="2019" name="Int. J. Syst. Evol. Microbiol.">
        <title>The Global Catalogue of Microorganisms (GCM) 10K type strain sequencing project: providing services to taxonomists for standard genome sequencing and annotation.</title>
        <authorList>
            <consortium name="The Broad Institute Genomics Platform"/>
            <consortium name="The Broad Institute Genome Sequencing Center for Infectious Disease"/>
            <person name="Wu L."/>
            <person name="Ma J."/>
        </authorList>
    </citation>
    <scope>NUCLEOTIDE SEQUENCE [LARGE SCALE GENOMIC DNA]</scope>
    <source>
        <strain evidence="4">CGMCC 4.7241</strain>
    </source>
</reference>
<dbReference type="NCBIfam" id="TIGR03668">
    <property type="entry name" value="Rv0121_F420"/>
    <property type="match status" value="1"/>
</dbReference>
<dbReference type="InterPro" id="IPR011576">
    <property type="entry name" value="Pyridox_Oxase_N"/>
</dbReference>
<gene>
    <name evidence="3" type="ORF">ACFOUW_23100</name>
</gene>
<dbReference type="PANTHER" id="PTHR35176">
    <property type="entry name" value="HEME OXYGENASE HI_0854-RELATED"/>
    <property type="match status" value="1"/>
</dbReference>
<accession>A0ABV7YEL3</accession>
<dbReference type="SUPFAM" id="SSF50475">
    <property type="entry name" value="FMN-binding split barrel"/>
    <property type="match status" value="1"/>
</dbReference>
<evidence type="ECO:0000256" key="1">
    <source>
        <dbReference type="ARBA" id="ARBA00023002"/>
    </source>
</evidence>
<dbReference type="InterPro" id="IPR019967">
    <property type="entry name" value="F420-dep_enz_PPOX_Rv0121"/>
</dbReference>
<dbReference type="EMBL" id="JBHRZH010000020">
    <property type="protein sequence ID" value="MFC3763745.1"/>
    <property type="molecule type" value="Genomic_DNA"/>
</dbReference>
<dbReference type="Gene3D" id="2.30.110.10">
    <property type="entry name" value="Electron Transport, Fmn-binding Protein, Chain A"/>
    <property type="match status" value="1"/>
</dbReference>
<organism evidence="3 4">
    <name type="scientific">Tenggerimyces flavus</name>
    <dbReference type="NCBI Taxonomy" id="1708749"/>
    <lineage>
        <taxon>Bacteria</taxon>
        <taxon>Bacillati</taxon>
        <taxon>Actinomycetota</taxon>
        <taxon>Actinomycetes</taxon>
        <taxon>Propionibacteriales</taxon>
        <taxon>Nocardioidaceae</taxon>
        <taxon>Tenggerimyces</taxon>
    </lineage>
</organism>
<dbReference type="InterPro" id="IPR052019">
    <property type="entry name" value="F420H2_bilvrd_red/Heme_oxyg"/>
</dbReference>
<comment type="caution">
    <text evidence="3">The sequence shown here is derived from an EMBL/GenBank/DDBJ whole genome shotgun (WGS) entry which is preliminary data.</text>
</comment>
<feature type="domain" description="Pyridoxamine 5'-phosphate oxidase N-terminal" evidence="2">
    <location>
        <begin position="7"/>
        <end position="136"/>
    </location>
</feature>
<dbReference type="Pfam" id="PF01243">
    <property type="entry name" value="PNPOx_N"/>
    <property type="match status" value="1"/>
</dbReference>
<sequence length="140" mass="15811">MRLDPNEARERFSSARTAHLATVDERGRPHVVVVTFALAGDLIVTAVDHKPKSTQRLARLRHIAAHPQVSLLVDHYDDADWTRLWWARAEGIARVLTDDAERAEPVDWLVAKYQQYAEIRPAGPVIQVTVELWTGWAGEA</sequence>
<dbReference type="RefSeq" id="WP_307782432.1">
    <property type="nucleotide sequence ID" value="NZ_JAFBCM010000001.1"/>
</dbReference>
<protein>
    <submittedName>
        <fullName evidence="3">TIGR03668 family PPOX class F420-dependent oxidoreductase</fullName>
    </submittedName>
</protein>